<organism evidence="2">
    <name type="scientific">marine metagenome</name>
    <dbReference type="NCBI Taxonomy" id="408172"/>
    <lineage>
        <taxon>unclassified sequences</taxon>
        <taxon>metagenomes</taxon>
        <taxon>ecological metagenomes</taxon>
    </lineage>
</organism>
<dbReference type="SUPFAM" id="SSF51735">
    <property type="entry name" value="NAD(P)-binding Rossmann-fold domains"/>
    <property type="match status" value="1"/>
</dbReference>
<dbReference type="InterPro" id="IPR002347">
    <property type="entry name" value="SDR_fam"/>
</dbReference>
<evidence type="ECO:0000256" key="1">
    <source>
        <dbReference type="ARBA" id="ARBA00006484"/>
    </source>
</evidence>
<comment type="similarity">
    <text evidence="1">Belongs to the short-chain dehydrogenases/reductases (SDR) family.</text>
</comment>
<accession>A0A382A5L5</accession>
<dbReference type="Pfam" id="PF13561">
    <property type="entry name" value="adh_short_C2"/>
    <property type="match status" value="1"/>
</dbReference>
<dbReference type="GO" id="GO:0048038">
    <property type="term" value="F:quinone binding"/>
    <property type="evidence" value="ECO:0007669"/>
    <property type="project" value="TreeGrafter"/>
</dbReference>
<feature type="non-terminal residue" evidence="2">
    <location>
        <position position="238"/>
    </location>
</feature>
<evidence type="ECO:0000313" key="2">
    <source>
        <dbReference type="EMBL" id="SVA96531.1"/>
    </source>
</evidence>
<dbReference type="PANTHER" id="PTHR42760:SF122">
    <property type="entry name" value="NAD(P)-BINDING PROTEIN"/>
    <property type="match status" value="1"/>
</dbReference>
<proteinExistence type="inferred from homology"/>
<dbReference type="PRINTS" id="PR00081">
    <property type="entry name" value="GDHRDH"/>
</dbReference>
<dbReference type="PROSITE" id="PS00061">
    <property type="entry name" value="ADH_SHORT"/>
    <property type="match status" value="1"/>
</dbReference>
<dbReference type="GO" id="GO:0016616">
    <property type="term" value="F:oxidoreductase activity, acting on the CH-OH group of donors, NAD or NADP as acceptor"/>
    <property type="evidence" value="ECO:0007669"/>
    <property type="project" value="TreeGrafter"/>
</dbReference>
<dbReference type="Gene3D" id="3.40.50.720">
    <property type="entry name" value="NAD(P)-binding Rossmann-like Domain"/>
    <property type="match status" value="1"/>
</dbReference>
<dbReference type="CDD" id="cd05233">
    <property type="entry name" value="SDR_c"/>
    <property type="match status" value="1"/>
</dbReference>
<dbReference type="EMBL" id="UINC01023913">
    <property type="protein sequence ID" value="SVA96531.1"/>
    <property type="molecule type" value="Genomic_DNA"/>
</dbReference>
<gene>
    <name evidence="2" type="ORF">METZ01_LOCUS149385</name>
</gene>
<sequence length="238" mass="26405">MDFNDKIAIVTGGSSGIGKATVQLLLNQGAKVIVLDLKPIDINFNKDNLFYYDIDVTDENQVSSLIKTISEKFNLINILINSAGVTARNAFDQEVSEYELWKRVLEVNLNGTYLVSREVVKVMIEQNQGSIVNLSSIMGQVVYPEYLNSLTSPYPISKGGIVQYTKNLASFVGDKNIRVNCVSPAFIYTDLTKNILDDEFIGTKLKDQHPMKRFGTPEEVAETICFLASDKASFITGV</sequence>
<dbReference type="PANTHER" id="PTHR42760">
    <property type="entry name" value="SHORT-CHAIN DEHYDROGENASES/REDUCTASES FAMILY MEMBER"/>
    <property type="match status" value="1"/>
</dbReference>
<dbReference type="AlphaFoldDB" id="A0A382A5L5"/>
<dbReference type="InterPro" id="IPR020904">
    <property type="entry name" value="Sc_DH/Rdtase_CS"/>
</dbReference>
<dbReference type="FunFam" id="3.40.50.720:FF:000084">
    <property type="entry name" value="Short-chain dehydrogenase reductase"/>
    <property type="match status" value="1"/>
</dbReference>
<dbReference type="PRINTS" id="PR00080">
    <property type="entry name" value="SDRFAMILY"/>
</dbReference>
<dbReference type="GO" id="GO:0006633">
    <property type="term" value="P:fatty acid biosynthetic process"/>
    <property type="evidence" value="ECO:0007669"/>
    <property type="project" value="TreeGrafter"/>
</dbReference>
<dbReference type="InterPro" id="IPR036291">
    <property type="entry name" value="NAD(P)-bd_dom_sf"/>
</dbReference>
<name>A0A382A5L5_9ZZZZ</name>
<reference evidence="2" key="1">
    <citation type="submission" date="2018-05" db="EMBL/GenBank/DDBJ databases">
        <authorList>
            <person name="Lanie J.A."/>
            <person name="Ng W.-L."/>
            <person name="Kazmierczak K.M."/>
            <person name="Andrzejewski T.M."/>
            <person name="Davidsen T.M."/>
            <person name="Wayne K.J."/>
            <person name="Tettelin H."/>
            <person name="Glass J.I."/>
            <person name="Rusch D."/>
            <person name="Podicherti R."/>
            <person name="Tsui H.-C.T."/>
            <person name="Winkler M.E."/>
        </authorList>
    </citation>
    <scope>NUCLEOTIDE SEQUENCE</scope>
</reference>
<protein>
    <submittedName>
        <fullName evidence="2">Uncharacterized protein</fullName>
    </submittedName>
</protein>